<evidence type="ECO:0000313" key="2">
    <source>
        <dbReference type="EMBL" id="KAK8089418.1"/>
    </source>
</evidence>
<feature type="compositionally biased region" description="Basic residues" evidence="1">
    <location>
        <begin position="676"/>
        <end position="686"/>
    </location>
</feature>
<feature type="region of interest" description="Disordered" evidence="1">
    <location>
        <begin position="605"/>
        <end position="711"/>
    </location>
</feature>
<name>A0ABR1X1Y6_9PEZI</name>
<sequence length="711" mass="78872">MNWTEGNLARHSRGKTAKNEVLKRQKEHFAKARSRLLNGRSRRSPVTISFLKSPIARQPPIHISSPGHGEPSSPEDQRHSPSKRVGSGIIHGLPPFRNEFEKHHRHDPFVAKPEITRNEPSTRRATTRKAETTLERASSEKRRKLLDRADWAGLSIQQPLELIFPGQMRAGRIWSKPDHAERSTIGKSRNCVRGRPVHREKPLRYKDGDRRLQPAAQRINVQVGSQDTYIGNGSSPLSIRRRLAGSDRGNSTEISTGISESSYRSSCRDDWVRHCRKPSSRSTDENRMEQRNNSRRSASELGWDLEHSSSGSNATRVAYASLTLEQPAPLRAGNFQVLRWSPSVSLNSESLEVEVGQPTSRPDAMDIAENEKWRTLVDSSDHLIPLTRGSSLFNSPHMNPAPIPIISEMVAESDEASTGLTSGGHIQDDEGRPSRKSHPVMAARAVTNDRDSGTPTAQLPRTPAASLVRNKPRDSKVRNDIDENMAWMKFVFDSDDDEFERCAMQEAARLAAREIRPSKSPEINSSEASSEYFQSIRHRADSPHVPLDVSLGSSDDVASTAVTGASRMATHGSVYSSPSATNERSETSTTCNNFDDLTRGGFPSPDCNASAKSATVSDAETAKATMATSEASETSRDTQQRHRFTAPQAFVGRHAQPDKSRYMQMPPPGLPDITKSSKRKGRRKKKALDGRTSIRELANFDGDPIEDIEED</sequence>
<feature type="region of interest" description="Disordered" evidence="1">
    <location>
        <begin position="275"/>
        <end position="310"/>
    </location>
</feature>
<reference evidence="2 3" key="1">
    <citation type="submission" date="2023-01" db="EMBL/GenBank/DDBJ databases">
        <title>Analysis of 21 Apiospora genomes using comparative genomics revels a genus with tremendous synthesis potential of carbohydrate active enzymes and secondary metabolites.</title>
        <authorList>
            <person name="Sorensen T."/>
        </authorList>
    </citation>
    <scope>NUCLEOTIDE SEQUENCE [LARGE SCALE GENOMIC DNA]</scope>
    <source>
        <strain evidence="2 3">CBS 114990</strain>
    </source>
</reference>
<feature type="region of interest" description="Disordered" evidence="1">
    <location>
        <begin position="414"/>
        <end position="471"/>
    </location>
</feature>
<dbReference type="GeneID" id="92041754"/>
<keyword evidence="3" id="KW-1185">Reference proteome</keyword>
<feature type="region of interest" description="Disordered" evidence="1">
    <location>
        <begin position="1"/>
        <end position="94"/>
    </location>
</feature>
<organism evidence="2 3">
    <name type="scientific">Apiospora hydei</name>
    <dbReference type="NCBI Taxonomy" id="1337664"/>
    <lineage>
        <taxon>Eukaryota</taxon>
        <taxon>Fungi</taxon>
        <taxon>Dikarya</taxon>
        <taxon>Ascomycota</taxon>
        <taxon>Pezizomycotina</taxon>
        <taxon>Sordariomycetes</taxon>
        <taxon>Xylariomycetidae</taxon>
        <taxon>Amphisphaeriales</taxon>
        <taxon>Apiosporaceae</taxon>
        <taxon>Apiospora</taxon>
    </lineage>
</organism>
<evidence type="ECO:0000313" key="3">
    <source>
        <dbReference type="Proteomes" id="UP001433268"/>
    </source>
</evidence>
<feature type="region of interest" description="Disordered" evidence="1">
    <location>
        <begin position="571"/>
        <end position="593"/>
    </location>
</feature>
<feature type="compositionally biased region" description="Basic and acidic residues" evidence="1">
    <location>
        <begin position="17"/>
        <end position="30"/>
    </location>
</feature>
<dbReference type="Proteomes" id="UP001433268">
    <property type="component" value="Unassembled WGS sequence"/>
</dbReference>
<dbReference type="RefSeq" id="XP_066672312.1">
    <property type="nucleotide sequence ID" value="XM_066808694.1"/>
</dbReference>
<comment type="caution">
    <text evidence="2">The sequence shown here is derived from an EMBL/GenBank/DDBJ whole genome shotgun (WGS) entry which is preliminary data.</text>
</comment>
<evidence type="ECO:0000256" key="1">
    <source>
        <dbReference type="SAM" id="MobiDB-lite"/>
    </source>
</evidence>
<feature type="region of interest" description="Disordered" evidence="1">
    <location>
        <begin position="115"/>
        <end position="136"/>
    </location>
</feature>
<proteinExistence type="predicted"/>
<feature type="compositionally biased region" description="Basic and acidic residues" evidence="1">
    <location>
        <begin position="282"/>
        <end position="292"/>
    </location>
</feature>
<feature type="compositionally biased region" description="Polar residues" evidence="1">
    <location>
        <begin position="573"/>
        <end position="593"/>
    </location>
</feature>
<accession>A0ABR1X1Y6</accession>
<gene>
    <name evidence="2" type="ORF">PG997_004379</name>
</gene>
<feature type="compositionally biased region" description="Low complexity" evidence="1">
    <location>
        <begin position="64"/>
        <end position="74"/>
    </location>
</feature>
<dbReference type="EMBL" id="JAQQWN010000004">
    <property type="protein sequence ID" value="KAK8089418.1"/>
    <property type="molecule type" value="Genomic_DNA"/>
</dbReference>
<protein>
    <submittedName>
        <fullName evidence="2">Uncharacterized protein</fullName>
    </submittedName>
</protein>